<proteinExistence type="inferred from homology"/>
<protein>
    <submittedName>
        <fullName evidence="10">Growth differentiation factor 2</fullName>
    </submittedName>
</protein>
<dbReference type="CDD" id="cd19400">
    <property type="entry name" value="TGF_beta_BMP9"/>
    <property type="match status" value="1"/>
</dbReference>
<comment type="similarity">
    <text evidence="2 8">Belongs to the TGF-beta family.</text>
</comment>
<evidence type="ECO:0000313" key="11">
    <source>
        <dbReference type="Proteomes" id="UP000261540"/>
    </source>
</evidence>
<dbReference type="STRING" id="1676925.ENSPKIP00000038647"/>
<dbReference type="InterPro" id="IPR001839">
    <property type="entry name" value="TGF-b_C"/>
</dbReference>
<keyword evidence="7" id="KW-0325">Glycoprotein</keyword>
<keyword evidence="11" id="KW-1185">Reference proteome</keyword>
<dbReference type="InterPro" id="IPR029034">
    <property type="entry name" value="Cystine-knot_cytokine"/>
</dbReference>
<name>A0A3B3T662_9TELE</name>
<dbReference type="GO" id="GO:0001525">
    <property type="term" value="P:angiogenesis"/>
    <property type="evidence" value="ECO:0007669"/>
    <property type="project" value="Ensembl"/>
</dbReference>
<keyword evidence="6" id="KW-1015">Disulfide bond</keyword>
<dbReference type="InterPro" id="IPR017948">
    <property type="entry name" value="TGFb_CS"/>
</dbReference>
<evidence type="ECO:0000256" key="2">
    <source>
        <dbReference type="ARBA" id="ARBA00006656"/>
    </source>
</evidence>
<dbReference type="PROSITE" id="PS00250">
    <property type="entry name" value="TGF_BETA_1"/>
    <property type="match status" value="1"/>
</dbReference>
<evidence type="ECO:0000256" key="1">
    <source>
        <dbReference type="ARBA" id="ARBA00004613"/>
    </source>
</evidence>
<evidence type="ECO:0000256" key="6">
    <source>
        <dbReference type="ARBA" id="ARBA00023157"/>
    </source>
</evidence>
<dbReference type="SUPFAM" id="SSF57501">
    <property type="entry name" value="Cystine-knot cytokines"/>
    <property type="match status" value="1"/>
</dbReference>
<dbReference type="InterPro" id="IPR001111">
    <property type="entry name" value="TGF-b_propeptide"/>
</dbReference>
<keyword evidence="3" id="KW-0964">Secreted</keyword>
<dbReference type="GO" id="GO:0005615">
    <property type="term" value="C:extracellular space"/>
    <property type="evidence" value="ECO:0007669"/>
    <property type="project" value="TreeGrafter"/>
</dbReference>
<dbReference type="PANTHER" id="PTHR11848:SF157">
    <property type="entry name" value="GROWTH_DIFFERENTIATION FACTOR 2"/>
    <property type="match status" value="1"/>
</dbReference>
<dbReference type="Proteomes" id="UP000261540">
    <property type="component" value="Unplaced"/>
</dbReference>
<dbReference type="GO" id="GO:0005125">
    <property type="term" value="F:cytokine activity"/>
    <property type="evidence" value="ECO:0007669"/>
    <property type="project" value="TreeGrafter"/>
</dbReference>
<dbReference type="GO" id="GO:0008083">
    <property type="term" value="F:growth factor activity"/>
    <property type="evidence" value="ECO:0007669"/>
    <property type="project" value="UniProtKB-KW"/>
</dbReference>
<dbReference type="FunFam" id="2.10.90.10:FF:000001">
    <property type="entry name" value="Bone morphogenetic protein 4"/>
    <property type="match status" value="1"/>
</dbReference>
<organism evidence="10 11">
    <name type="scientific">Paramormyrops kingsleyae</name>
    <dbReference type="NCBI Taxonomy" id="1676925"/>
    <lineage>
        <taxon>Eukaryota</taxon>
        <taxon>Metazoa</taxon>
        <taxon>Chordata</taxon>
        <taxon>Craniata</taxon>
        <taxon>Vertebrata</taxon>
        <taxon>Euteleostomi</taxon>
        <taxon>Actinopterygii</taxon>
        <taxon>Neopterygii</taxon>
        <taxon>Teleostei</taxon>
        <taxon>Osteoglossocephala</taxon>
        <taxon>Osteoglossomorpha</taxon>
        <taxon>Osteoglossiformes</taxon>
        <taxon>Mormyridae</taxon>
        <taxon>Paramormyrops</taxon>
    </lineage>
</organism>
<feature type="domain" description="TGF-beta family profile" evidence="9">
    <location>
        <begin position="233"/>
        <end position="343"/>
    </location>
</feature>
<accession>A0A3B3T662</accession>
<keyword evidence="5 8" id="KW-0339">Growth factor</keyword>
<evidence type="ECO:0000259" key="9">
    <source>
        <dbReference type="PROSITE" id="PS51362"/>
    </source>
</evidence>
<dbReference type="GO" id="GO:0030509">
    <property type="term" value="P:BMP signaling pathway"/>
    <property type="evidence" value="ECO:0007669"/>
    <property type="project" value="TreeGrafter"/>
</dbReference>
<dbReference type="AlphaFoldDB" id="A0A3B3T662"/>
<dbReference type="Gene3D" id="2.10.90.10">
    <property type="entry name" value="Cystine-knot cytokines"/>
    <property type="match status" value="1"/>
</dbReference>
<reference evidence="10" key="2">
    <citation type="submission" date="2025-09" db="UniProtKB">
        <authorList>
            <consortium name="Ensembl"/>
        </authorList>
    </citation>
    <scope>IDENTIFICATION</scope>
</reference>
<dbReference type="SMART" id="SM00204">
    <property type="entry name" value="TGFB"/>
    <property type="match status" value="1"/>
</dbReference>
<evidence type="ECO:0000256" key="7">
    <source>
        <dbReference type="ARBA" id="ARBA00023180"/>
    </source>
</evidence>
<evidence type="ECO:0000256" key="4">
    <source>
        <dbReference type="ARBA" id="ARBA00022729"/>
    </source>
</evidence>
<dbReference type="PROSITE" id="PS51362">
    <property type="entry name" value="TGF_BETA_2"/>
    <property type="match status" value="1"/>
</dbReference>
<comment type="subcellular location">
    <subcellularLocation>
        <location evidence="1">Secreted</location>
    </subcellularLocation>
</comment>
<dbReference type="Pfam" id="PF00688">
    <property type="entry name" value="TGFb_propeptide"/>
    <property type="match status" value="1"/>
</dbReference>
<keyword evidence="4" id="KW-0732">Signal</keyword>
<dbReference type="PANTHER" id="PTHR11848">
    <property type="entry name" value="TGF-BETA FAMILY"/>
    <property type="match status" value="1"/>
</dbReference>
<dbReference type="Ensembl" id="ENSPKIT00000019641.1">
    <property type="protein sequence ID" value="ENSPKIP00000038647.1"/>
    <property type="gene ID" value="ENSPKIG00000016271.1"/>
</dbReference>
<evidence type="ECO:0000256" key="5">
    <source>
        <dbReference type="ARBA" id="ARBA00023030"/>
    </source>
</evidence>
<evidence type="ECO:0000256" key="8">
    <source>
        <dbReference type="RuleBase" id="RU000354"/>
    </source>
</evidence>
<dbReference type="Gene3D" id="2.60.120.970">
    <property type="match status" value="1"/>
</dbReference>
<dbReference type="GeneTree" id="ENSGT00940000159802"/>
<sequence>MKQKILRKLNLTSVPQEQGRVDPPPFMMELYNRHAADGSSAPLSDVIRSFGVLDVIRSVKRGNTSEHRLLFNVSIPCHEEVTAAELRLFTLPNGAPPECTGCQATISVYNMERGSKGHGLHFLTSRRVKGSHGAWEVFDVTGPKLGWITPGQSTKEFKVHIQQGECAVLDVSLSLKDNSSAILIVFSNDPRSRRKDGWNDLKPTVVHVEDRHPPKTKVLIDNNEIPIDIHPRRRKRAEHDYCRRTSLKVNFKEIGWDSWIIAPPEYDAFECRGMCYFPLTDDVTPSKHAVIQTLVNLGNPKKANMACCVPTKLDPITVLYKENGILTMKHFYEEMKVAECGCR</sequence>
<dbReference type="Pfam" id="PF00019">
    <property type="entry name" value="TGF_beta"/>
    <property type="match status" value="1"/>
</dbReference>
<dbReference type="InterPro" id="IPR015615">
    <property type="entry name" value="TGF-beta-rel"/>
</dbReference>
<reference evidence="10" key="1">
    <citation type="submission" date="2025-08" db="UniProtKB">
        <authorList>
            <consortium name="Ensembl"/>
        </authorList>
    </citation>
    <scope>IDENTIFICATION</scope>
</reference>
<evidence type="ECO:0000256" key="3">
    <source>
        <dbReference type="ARBA" id="ARBA00022525"/>
    </source>
</evidence>
<evidence type="ECO:0000313" key="10">
    <source>
        <dbReference type="Ensembl" id="ENSPKIP00000038647.1"/>
    </source>
</evidence>
<dbReference type="PRINTS" id="PR00669">
    <property type="entry name" value="INHIBINA"/>
</dbReference>